<dbReference type="Proteomes" id="UP000281553">
    <property type="component" value="Unassembled WGS sequence"/>
</dbReference>
<evidence type="ECO:0000313" key="2">
    <source>
        <dbReference type="Proteomes" id="UP000281553"/>
    </source>
</evidence>
<sequence>MAGDFAFDSLISAISLPVSDAGLDLAVETIQLLLRKKYDETENHFGHAQILQLLKSCLKTYFTFNGTIHEQVEGTPMVSPISGLIAEAVLQRFESPVYSTPQS</sequence>
<reference evidence="1 2" key="1">
    <citation type="submission" date="2018-11" db="EMBL/GenBank/DDBJ databases">
        <authorList>
            <consortium name="Pathogen Informatics"/>
        </authorList>
    </citation>
    <scope>NUCLEOTIDE SEQUENCE [LARGE SCALE GENOMIC DNA]</scope>
</reference>
<dbReference type="AlphaFoldDB" id="A0A3P6U9S2"/>
<accession>A0A3P6U9S2</accession>
<dbReference type="OrthoDB" id="8963429at2759"/>
<proteinExistence type="predicted"/>
<keyword evidence="2" id="KW-1185">Reference proteome</keyword>
<name>A0A3P6U9S2_DIBLA</name>
<evidence type="ECO:0000313" key="1">
    <source>
        <dbReference type="EMBL" id="VDK73721.1"/>
    </source>
</evidence>
<dbReference type="EMBL" id="UYRU01042216">
    <property type="protein sequence ID" value="VDK73721.1"/>
    <property type="molecule type" value="Genomic_DNA"/>
</dbReference>
<protein>
    <submittedName>
        <fullName evidence="1">Uncharacterized protein</fullName>
    </submittedName>
</protein>
<gene>
    <name evidence="1" type="ORF">DILT_LOCUS2516</name>
</gene>
<organism evidence="1 2">
    <name type="scientific">Dibothriocephalus latus</name>
    <name type="common">Fish tapeworm</name>
    <name type="synonym">Diphyllobothrium latum</name>
    <dbReference type="NCBI Taxonomy" id="60516"/>
    <lineage>
        <taxon>Eukaryota</taxon>
        <taxon>Metazoa</taxon>
        <taxon>Spiralia</taxon>
        <taxon>Lophotrochozoa</taxon>
        <taxon>Platyhelminthes</taxon>
        <taxon>Cestoda</taxon>
        <taxon>Eucestoda</taxon>
        <taxon>Diphyllobothriidea</taxon>
        <taxon>Diphyllobothriidae</taxon>
        <taxon>Dibothriocephalus</taxon>
    </lineage>
</organism>